<comment type="pathway">
    <text evidence="2">Quinol/quinone metabolism; menaquinone biosynthesis.</text>
</comment>
<feature type="transmembrane region" description="Helical" evidence="8">
    <location>
        <begin position="218"/>
        <end position="238"/>
    </location>
</feature>
<evidence type="ECO:0000256" key="8">
    <source>
        <dbReference type="SAM" id="Phobius"/>
    </source>
</evidence>
<keyword evidence="7 8" id="KW-0472">Membrane</keyword>
<dbReference type="OrthoDB" id="322620at2"/>
<feature type="transmembrane region" description="Helical" evidence="8">
    <location>
        <begin position="175"/>
        <end position="197"/>
    </location>
</feature>
<dbReference type="GO" id="GO:0004659">
    <property type="term" value="F:prenyltransferase activity"/>
    <property type="evidence" value="ECO:0007669"/>
    <property type="project" value="InterPro"/>
</dbReference>
<dbReference type="InterPro" id="IPR000537">
    <property type="entry name" value="UbiA_prenyltransferase"/>
</dbReference>
<evidence type="ECO:0000256" key="4">
    <source>
        <dbReference type="ARBA" id="ARBA00022679"/>
    </source>
</evidence>
<keyword evidence="4 9" id="KW-0808">Transferase</keyword>
<evidence type="ECO:0000256" key="1">
    <source>
        <dbReference type="ARBA" id="ARBA00004141"/>
    </source>
</evidence>
<dbReference type="GO" id="GO:0009234">
    <property type="term" value="P:menaquinone biosynthetic process"/>
    <property type="evidence" value="ECO:0007669"/>
    <property type="project" value="UniProtKB-UniPathway"/>
</dbReference>
<sequence length="302" mass="33416">MDTLKTWIKASRLPSLTFIYPSLWLGQAMFVDQYDAFYGSAFIILMLYGLFMATTIVYANDYADFETDQLNDTYTPFTGGSRVLVEKELNKTELFIGAMVMATLSMVVGLYFSIVQSNGFILLFVVIGLLIFQAYSFYPIRLSYRGYGETLQMLGVGLILPLVGFTAQGGDLAQFSWVTALILLPSQLAMALSTSLPDEPSDRKSNKMTTVVNLGNKWSKRLVVGLYLISFVLVMFYLSTATAMVSSVIFAILMISLLIVLTYLMLRYETTPGTNSLLLFVALSILTNTVNVIGAIALIVFG</sequence>
<feature type="transmembrane region" description="Helical" evidence="8">
    <location>
        <begin position="244"/>
        <end position="266"/>
    </location>
</feature>
<evidence type="ECO:0000256" key="2">
    <source>
        <dbReference type="ARBA" id="ARBA00004863"/>
    </source>
</evidence>
<dbReference type="PANTHER" id="PTHR13929:SF0">
    <property type="entry name" value="UBIA PRENYLTRANSFERASE DOMAIN-CONTAINING PROTEIN 1"/>
    <property type="match status" value="1"/>
</dbReference>
<keyword evidence="5 8" id="KW-0812">Transmembrane</keyword>
<dbReference type="AlphaFoldDB" id="A0A1G6JWK6"/>
<keyword evidence="3" id="KW-0474">Menaquinone biosynthesis</keyword>
<name>A0A1G6JWK6_9BACI</name>
<keyword evidence="10" id="KW-1185">Reference proteome</keyword>
<evidence type="ECO:0000313" key="9">
    <source>
        <dbReference type="EMBL" id="SDC23094.1"/>
    </source>
</evidence>
<proteinExistence type="predicted"/>
<dbReference type="RefSeq" id="WP_090795641.1">
    <property type="nucleotide sequence ID" value="NZ_FMYI01000005.1"/>
</dbReference>
<feature type="transmembrane region" description="Helical" evidence="8">
    <location>
        <begin position="36"/>
        <end position="59"/>
    </location>
</feature>
<evidence type="ECO:0000313" key="10">
    <source>
        <dbReference type="Proteomes" id="UP000242949"/>
    </source>
</evidence>
<accession>A0A1G6JWK6</accession>
<feature type="transmembrane region" description="Helical" evidence="8">
    <location>
        <begin position="94"/>
        <end position="114"/>
    </location>
</feature>
<dbReference type="GO" id="GO:0042371">
    <property type="term" value="P:vitamin K biosynthetic process"/>
    <property type="evidence" value="ECO:0007669"/>
    <property type="project" value="TreeGrafter"/>
</dbReference>
<dbReference type="CDD" id="cd13962">
    <property type="entry name" value="PT_UbiA_UBIAD1"/>
    <property type="match status" value="1"/>
</dbReference>
<reference evidence="10" key="1">
    <citation type="submission" date="2016-09" db="EMBL/GenBank/DDBJ databases">
        <authorList>
            <person name="Varghese N."/>
            <person name="Submissions S."/>
        </authorList>
    </citation>
    <scope>NUCLEOTIDE SEQUENCE [LARGE SCALE GENOMIC DNA]</scope>
    <source>
        <strain evidence="10">S5</strain>
    </source>
</reference>
<evidence type="ECO:0000256" key="6">
    <source>
        <dbReference type="ARBA" id="ARBA00022989"/>
    </source>
</evidence>
<evidence type="ECO:0000256" key="7">
    <source>
        <dbReference type="ARBA" id="ARBA00023136"/>
    </source>
</evidence>
<dbReference type="STRING" id="1612202.SAMN05421734_105169"/>
<dbReference type="InterPro" id="IPR026046">
    <property type="entry name" value="UBIAD1"/>
</dbReference>
<dbReference type="InterPro" id="IPR044878">
    <property type="entry name" value="UbiA_sf"/>
</dbReference>
<feature type="transmembrane region" description="Helical" evidence="8">
    <location>
        <begin position="120"/>
        <end position="138"/>
    </location>
</feature>
<dbReference type="Gene3D" id="1.10.357.140">
    <property type="entry name" value="UbiA prenyltransferase"/>
    <property type="match status" value="1"/>
</dbReference>
<evidence type="ECO:0000256" key="5">
    <source>
        <dbReference type="ARBA" id="ARBA00022692"/>
    </source>
</evidence>
<organism evidence="9 10">
    <name type="scientific">Pelagirhabdus alkalitolerans</name>
    <dbReference type="NCBI Taxonomy" id="1612202"/>
    <lineage>
        <taxon>Bacteria</taxon>
        <taxon>Bacillati</taxon>
        <taxon>Bacillota</taxon>
        <taxon>Bacilli</taxon>
        <taxon>Bacillales</taxon>
        <taxon>Bacillaceae</taxon>
        <taxon>Pelagirhabdus</taxon>
    </lineage>
</organism>
<keyword evidence="6 8" id="KW-1133">Transmembrane helix</keyword>
<dbReference type="Proteomes" id="UP000242949">
    <property type="component" value="Unassembled WGS sequence"/>
</dbReference>
<dbReference type="PANTHER" id="PTHR13929">
    <property type="entry name" value="1,4-DIHYDROXY-2-NAPHTHOATE OCTAPRENYLTRANSFERASE"/>
    <property type="match status" value="1"/>
</dbReference>
<dbReference type="Pfam" id="PF01040">
    <property type="entry name" value="UbiA"/>
    <property type="match status" value="1"/>
</dbReference>
<evidence type="ECO:0000256" key="3">
    <source>
        <dbReference type="ARBA" id="ARBA00022428"/>
    </source>
</evidence>
<comment type="subcellular location">
    <subcellularLocation>
        <location evidence="1">Membrane</location>
        <topology evidence="1">Multi-pass membrane protein</topology>
    </subcellularLocation>
</comment>
<dbReference type="GO" id="GO:0016020">
    <property type="term" value="C:membrane"/>
    <property type="evidence" value="ECO:0007669"/>
    <property type="project" value="UniProtKB-SubCell"/>
</dbReference>
<dbReference type="EMBL" id="FMYI01000005">
    <property type="protein sequence ID" value="SDC23094.1"/>
    <property type="molecule type" value="Genomic_DNA"/>
</dbReference>
<feature type="transmembrane region" description="Helical" evidence="8">
    <location>
        <begin position="278"/>
        <end position="301"/>
    </location>
</feature>
<protein>
    <submittedName>
        <fullName evidence="9">1,4-dihydroxy-2-naphthoate octaprenyltransferase</fullName>
    </submittedName>
</protein>
<gene>
    <name evidence="9" type="ORF">SAMN05421734_105169</name>
</gene>
<dbReference type="UniPathway" id="UPA00079"/>